<dbReference type="Gene3D" id="3.40.1350.80">
    <property type="match status" value="1"/>
</dbReference>
<dbReference type="GO" id="GO:0009036">
    <property type="term" value="F:type II site-specific deoxyribonuclease activity"/>
    <property type="evidence" value="ECO:0007669"/>
    <property type="project" value="InterPro"/>
</dbReference>
<dbReference type="STRING" id="235985.SAMN05414137_10312"/>
<accession>A0A1H7ITW2</accession>
<dbReference type="GO" id="GO:0009307">
    <property type="term" value="P:DNA restriction-modification system"/>
    <property type="evidence" value="ECO:0007669"/>
    <property type="project" value="InterPro"/>
</dbReference>
<dbReference type="GO" id="GO:0000287">
    <property type="term" value="F:magnesium ion binding"/>
    <property type="evidence" value="ECO:0007669"/>
    <property type="project" value="InterPro"/>
</dbReference>
<keyword evidence="4" id="KW-1185">Reference proteome</keyword>
<proteinExistence type="predicted"/>
<protein>
    <submittedName>
        <fullName evidence="3">BsuBI/PstI restriction endonuclease C-terminus</fullName>
    </submittedName>
</protein>
<feature type="domain" description="BsuBI/PstI restriction endonuclease" evidence="1">
    <location>
        <begin position="199"/>
        <end position="354"/>
    </location>
</feature>
<name>A0A1H7ITW2_STRJI</name>
<feature type="domain" description="BsuBI/PstI restriction endonuclease HTH" evidence="2">
    <location>
        <begin position="100"/>
        <end position="182"/>
    </location>
</feature>
<evidence type="ECO:0000313" key="3">
    <source>
        <dbReference type="EMBL" id="SEK65943.1"/>
    </source>
</evidence>
<keyword evidence="3" id="KW-0255">Endonuclease</keyword>
<dbReference type="InterPro" id="IPR041963">
    <property type="entry name" value="BsuBI/PstI_C_sf"/>
</dbReference>
<keyword evidence="3" id="KW-0540">Nuclease</keyword>
<organism evidence="3 4">
    <name type="scientific">Streptacidiphilus jiangxiensis</name>
    <dbReference type="NCBI Taxonomy" id="235985"/>
    <lineage>
        <taxon>Bacteria</taxon>
        <taxon>Bacillati</taxon>
        <taxon>Actinomycetota</taxon>
        <taxon>Actinomycetes</taxon>
        <taxon>Kitasatosporales</taxon>
        <taxon>Streptomycetaceae</taxon>
        <taxon>Streptacidiphilus</taxon>
    </lineage>
</organism>
<keyword evidence="3" id="KW-0378">Hydrolase</keyword>
<dbReference type="EMBL" id="FOAZ01000003">
    <property type="protein sequence ID" value="SEK65943.1"/>
    <property type="molecule type" value="Genomic_DNA"/>
</dbReference>
<evidence type="ECO:0000313" key="4">
    <source>
        <dbReference type="Proteomes" id="UP000183015"/>
    </source>
</evidence>
<evidence type="ECO:0000259" key="1">
    <source>
        <dbReference type="Pfam" id="PF06616"/>
    </source>
</evidence>
<dbReference type="InterPro" id="IPR041454">
    <property type="entry name" value="BsuBI/PstI_N"/>
</dbReference>
<evidence type="ECO:0000259" key="2">
    <source>
        <dbReference type="Pfam" id="PF17728"/>
    </source>
</evidence>
<dbReference type="Pfam" id="PF17728">
    <property type="entry name" value="BsuBI_PstI_RE_N"/>
    <property type="match status" value="1"/>
</dbReference>
<dbReference type="OrthoDB" id="9798907at2"/>
<reference evidence="4" key="1">
    <citation type="submission" date="2016-10" db="EMBL/GenBank/DDBJ databases">
        <authorList>
            <person name="Varghese N."/>
        </authorList>
    </citation>
    <scope>NUCLEOTIDE SEQUENCE [LARGE SCALE GENOMIC DNA]</scope>
    <source>
        <strain evidence="4">DSM 45096 / BCRC 16803 / CGMCC 4.1857 / CIP 109030 / JCM 12277 / KCTC 19219 / NBRC 100920 / 33214</strain>
    </source>
</reference>
<dbReference type="GO" id="GO:0003677">
    <property type="term" value="F:DNA binding"/>
    <property type="evidence" value="ECO:0007669"/>
    <property type="project" value="InterPro"/>
</dbReference>
<dbReference type="AlphaFoldDB" id="A0A1H7ITW2"/>
<dbReference type="Pfam" id="PF06616">
    <property type="entry name" value="BsuBI_PstI_RE"/>
    <property type="match status" value="1"/>
</dbReference>
<dbReference type="InterPro" id="IPR009528">
    <property type="entry name" value="Restrct_endonuc_II_BsuBI_C"/>
</dbReference>
<gene>
    <name evidence="3" type="ORF">SAMN05414137_10312</name>
</gene>
<sequence>MRKLIEPEEAERRLQVIFPRTAFDTALSSPLAGLAVAALIYVDAVCSATDNADQVQWARPTTVLWMSVGTLAHSTDDERLAWRAAAAKGSKKVAALCEEWGETFTATYRDTTRESLRDETFNEWREHGALRKRAGLPNNSSRPSWSLLDHFADLFDPDLSAEEVEVAASAWRDEHLDPGAKLRVSFATAAENVKHAVIVKLPNSATGATRSLEAGKSSLIIKGVVETWSLSRLQTPVVLAISEPGDKVHLGEAIALQNLGITIDSKNVLPDIIMADLGTNPVHFWIIEVAASDGVIRKTRRAALLKWAAEQNIAADRCSFLTAFESRNSDAARRRLKDLAPGTWAWFAAEPNHELAWYEVVPGAGDE</sequence>
<dbReference type="Proteomes" id="UP000183015">
    <property type="component" value="Unassembled WGS sequence"/>
</dbReference>
<dbReference type="RefSeq" id="WP_042447670.1">
    <property type="nucleotide sequence ID" value="NZ_BBPN01000013.1"/>
</dbReference>